<evidence type="ECO:0000256" key="1">
    <source>
        <dbReference type="SAM" id="MobiDB-lite"/>
    </source>
</evidence>
<protein>
    <recommendedName>
        <fullName evidence="2">DUF6589 domain-containing protein</fullName>
    </recommendedName>
</protein>
<dbReference type="Pfam" id="PF20231">
    <property type="entry name" value="DUF6589"/>
    <property type="match status" value="1"/>
</dbReference>
<gene>
    <name evidence="3" type="ORF">FB45DRAFT_1149178</name>
</gene>
<evidence type="ECO:0000259" key="2">
    <source>
        <dbReference type="Pfam" id="PF20231"/>
    </source>
</evidence>
<dbReference type="EMBL" id="JARKIF010000081">
    <property type="protein sequence ID" value="KAJ7605097.1"/>
    <property type="molecule type" value="Genomic_DNA"/>
</dbReference>
<evidence type="ECO:0000313" key="3">
    <source>
        <dbReference type="EMBL" id="KAJ7605097.1"/>
    </source>
</evidence>
<organism evidence="3 4">
    <name type="scientific">Roridomyces roridus</name>
    <dbReference type="NCBI Taxonomy" id="1738132"/>
    <lineage>
        <taxon>Eukaryota</taxon>
        <taxon>Fungi</taxon>
        <taxon>Dikarya</taxon>
        <taxon>Basidiomycota</taxon>
        <taxon>Agaricomycotina</taxon>
        <taxon>Agaricomycetes</taxon>
        <taxon>Agaricomycetidae</taxon>
        <taxon>Agaricales</taxon>
        <taxon>Marasmiineae</taxon>
        <taxon>Mycenaceae</taxon>
        <taxon>Roridomyces</taxon>
    </lineage>
</organism>
<keyword evidence="4" id="KW-1185">Reference proteome</keyword>
<evidence type="ECO:0000313" key="4">
    <source>
        <dbReference type="Proteomes" id="UP001221142"/>
    </source>
</evidence>
<dbReference type="Proteomes" id="UP001221142">
    <property type="component" value="Unassembled WGS sequence"/>
</dbReference>
<feature type="domain" description="DUF6589" evidence="2">
    <location>
        <begin position="359"/>
        <end position="766"/>
    </location>
</feature>
<feature type="compositionally biased region" description="Basic and acidic residues" evidence="1">
    <location>
        <begin position="834"/>
        <end position="843"/>
    </location>
</feature>
<sequence>MSVMDLSPEKPKGGRPRKNRVSRNPLADQTPGSPPDWTGHDLFGAKQAALDVSMQFDALGSTDKVQGLKQALQTELHGILREKMKNGATMKDILHALFAPNAKDPAMTGLLTKAFRSNGVELMQQIADRAPDKADTFALERMGAVLRREGAAIQGHLSRPKGTKISDLLHSFDLQTLAESLRELAPNMWQLLSEASWTPKAESKCRDSSLVRKSVFTTVCAMISLLRSQKANNFQAVISLFLLGSGASKREIEVFAHAGISLSYRSVIKYVKALSEEGMTEFRAVFRRCMCSIVWDNLNIAFRVESQRLDNKNHFDSGTTATLIPLYDPFTNSTSVPHGTLPIELKPLRTSRQNNLDWTAEDALPSAEDAATLDRCLRWQVKKIALEHIEQLHRLLKQLGPCPEIDQILVHLTEQFPFAAMHLDESSLEGTIKVIQAILKQLEVTAEELKAHGLIFVNGDLLTVNLFHTVEGAHRNSDKLSDAEVLESLKNFLDRFGAFHGKMAVSRLVMNEHWGKPNSVAGGLWWENNTLLKRKPVSAGWKSKKAAPWKPSHELLQISSAGHVLDAFRIHCGKADFAEWASQATFEEFEKVADKVYDSLYTTAAYDKACKRLEEERDPAFENSILYNRDSLLYHLLVQSIKAGDIGRVVLVFRYCAVMMRTPKTMPKYADAFFETLLRLKTYPETLRKFFLHNWLVNVKGVPNGFKEVDLLQEHQNFWAKVIYNAKGVNRSWAWLGMITVCIFALRDAMQTVHKTFNIPDSGTKHTVPNMTKEVSCVADGLKQERLQEHWAERPQKEKVQRARDLMEEGADYINTRGAFAKFTQRTTQYTRESGAEHDPLRNEEEEEEEASAQEAYDVTQEDLEMDDEEPYQMLNAILQSATDMVDEMSK</sequence>
<accession>A0AAD7F6I8</accession>
<dbReference type="AlphaFoldDB" id="A0AAD7F6I8"/>
<reference evidence="3" key="1">
    <citation type="submission" date="2023-03" db="EMBL/GenBank/DDBJ databases">
        <title>Massive genome expansion in bonnet fungi (Mycena s.s.) driven by repeated elements and novel gene families across ecological guilds.</title>
        <authorList>
            <consortium name="Lawrence Berkeley National Laboratory"/>
            <person name="Harder C.B."/>
            <person name="Miyauchi S."/>
            <person name="Viragh M."/>
            <person name="Kuo A."/>
            <person name="Thoen E."/>
            <person name="Andreopoulos B."/>
            <person name="Lu D."/>
            <person name="Skrede I."/>
            <person name="Drula E."/>
            <person name="Henrissat B."/>
            <person name="Morin E."/>
            <person name="Kohler A."/>
            <person name="Barry K."/>
            <person name="LaButti K."/>
            <person name="Morin E."/>
            <person name="Salamov A."/>
            <person name="Lipzen A."/>
            <person name="Mereny Z."/>
            <person name="Hegedus B."/>
            <person name="Baldrian P."/>
            <person name="Stursova M."/>
            <person name="Weitz H."/>
            <person name="Taylor A."/>
            <person name="Grigoriev I.V."/>
            <person name="Nagy L.G."/>
            <person name="Martin F."/>
            <person name="Kauserud H."/>
        </authorList>
    </citation>
    <scope>NUCLEOTIDE SEQUENCE</scope>
    <source>
        <strain evidence="3">9284</strain>
    </source>
</reference>
<feature type="region of interest" description="Disordered" evidence="1">
    <location>
        <begin position="828"/>
        <end position="866"/>
    </location>
</feature>
<feature type="region of interest" description="Disordered" evidence="1">
    <location>
        <begin position="1"/>
        <end position="39"/>
    </location>
</feature>
<dbReference type="InterPro" id="IPR046496">
    <property type="entry name" value="DUF6589"/>
</dbReference>
<comment type="caution">
    <text evidence="3">The sequence shown here is derived from an EMBL/GenBank/DDBJ whole genome shotgun (WGS) entry which is preliminary data.</text>
</comment>
<name>A0AAD7F6I8_9AGAR</name>
<proteinExistence type="predicted"/>